<evidence type="ECO:0000313" key="1">
    <source>
        <dbReference type="EMBL" id="JAH09536.1"/>
    </source>
</evidence>
<reference evidence="1" key="2">
    <citation type="journal article" date="2015" name="Fish Shellfish Immunol.">
        <title>Early steps in the European eel (Anguilla anguilla)-Vibrio vulnificus interaction in the gills: Role of the RtxA13 toxin.</title>
        <authorList>
            <person name="Callol A."/>
            <person name="Pajuelo D."/>
            <person name="Ebbesson L."/>
            <person name="Teles M."/>
            <person name="MacKenzie S."/>
            <person name="Amaro C."/>
        </authorList>
    </citation>
    <scope>NUCLEOTIDE SEQUENCE</scope>
</reference>
<name>A0A0E9PY32_ANGAN</name>
<dbReference type="AlphaFoldDB" id="A0A0E9PY32"/>
<sequence>MTGTSFSPPCLPPFLSNFVGIPM</sequence>
<proteinExistence type="predicted"/>
<organism evidence="1">
    <name type="scientific">Anguilla anguilla</name>
    <name type="common">European freshwater eel</name>
    <name type="synonym">Muraena anguilla</name>
    <dbReference type="NCBI Taxonomy" id="7936"/>
    <lineage>
        <taxon>Eukaryota</taxon>
        <taxon>Metazoa</taxon>
        <taxon>Chordata</taxon>
        <taxon>Craniata</taxon>
        <taxon>Vertebrata</taxon>
        <taxon>Euteleostomi</taxon>
        <taxon>Actinopterygii</taxon>
        <taxon>Neopterygii</taxon>
        <taxon>Teleostei</taxon>
        <taxon>Anguilliformes</taxon>
        <taxon>Anguillidae</taxon>
        <taxon>Anguilla</taxon>
    </lineage>
</organism>
<reference evidence="1" key="1">
    <citation type="submission" date="2014-11" db="EMBL/GenBank/DDBJ databases">
        <authorList>
            <person name="Amaro Gonzalez C."/>
        </authorList>
    </citation>
    <scope>NUCLEOTIDE SEQUENCE</scope>
</reference>
<dbReference type="EMBL" id="GBXM01099041">
    <property type="protein sequence ID" value="JAH09536.1"/>
    <property type="molecule type" value="Transcribed_RNA"/>
</dbReference>
<accession>A0A0E9PY32</accession>
<protein>
    <submittedName>
        <fullName evidence="1">Uncharacterized protein</fullName>
    </submittedName>
</protein>